<organism evidence="15 16">
    <name type="scientific">Ostreococcus tauri</name>
    <name type="common">Marine green alga</name>
    <dbReference type="NCBI Taxonomy" id="70448"/>
    <lineage>
        <taxon>Eukaryota</taxon>
        <taxon>Viridiplantae</taxon>
        <taxon>Chlorophyta</taxon>
        <taxon>Mamiellophyceae</taxon>
        <taxon>Mamiellales</taxon>
        <taxon>Bathycoccaceae</taxon>
        <taxon>Ostreococcus</taxon>
    </lineage>
</organism>
<evidence type="ECO:0000256" key="9">
    <source>
        <dbReference type="ARBA" id="ARBA00023235"/>
    </source>
</evidence>
<feature type="binding site" evidence="11">
    <location>
        <position position="354"/>
    </location>
    <ligand>
        <name>substrate</name>
    </ligand>
</feature>
<dbReference type="OMA" id="VHSRTDQ"/>
<feature type="domain" description="Metalloenzyme" evidence="13">
    <location>
        <begin position="13"/>
        <end position="537"/>
    </location>
</feature>
<evidence type="ECO:0000256" key="12">
    <source>
        <dbReference type="PIRSR" id="PIRSR001492-3"/>
    </source>
</evidence>
<evidence type="ECO:0000256" key="2">
    <source>
        <dbReference type="ARBA" id="ARBA00001936"/>
    </source>
</evidence>
<proteinExistence type="inferred from homology"/>
<dbReference type="OrthoDB" id="952271at2759"/>
<keyword evidence="7" id="KW-0324">Glycolysis</keyword>
<comment type="pathway">
    <text evidence="3">Carbohydrate degradation; glycolysis; pyruvate from D-glyceraldehyde 3-phosphate: step 3/5.</text>
</comment>
<dbReference type="InterPro" id="IPR036646">
    <property type="entry name" value="PGAM_B_sf"/>
</dbReference>
<feature type="binding site" evidence="12">
    <location>
        <position position="464"/>
    </location>
    <ligand>
        <name>Mn(2+)</name>
        <dbReference type="ChEBI" id="CHEBI:29035"/>
        <label>2</label>
    </ligand>
</feature>
<dbReference type="UniPathway" id="UPA00109">
    <property type="reaction ID" value="UER00186"/>
</dbReference>
<evidence type="ECO:0000256" key="6">
    <source>
        <dbReference type="ARBA" id="ARBA00022723"/>
    </source>
</evidence>
<dbReference type="PANTHER" id="PTHR31637">
    <property type="entry name" value="2,3-BISPHOSPHOGLYCERATE-INDEPENDENT PHOSPHOGLYCERATE MUTASE"/>
    <property type="match status" value="1"/>
</dbReference>
<keyword evidence="6 12" id="KW-0479">Metal-binding</keyword>
<dbReference type="KEGG" id="ota:OT_ostta08g02470"/>
<dbReference type="STRING" id="70448.Q013F1"/>
<reference evidence="16" key="1">
    <citation type="journal article" date="2006" name="Proc. Natl. Acad. Sci. U.S.A.">
        <title>Genome analysis of the smallest free-living eukaryote Ostreococcus tauri unveils many unique features.</title>
        <authorList>
            <person name="Derelle E."/>
            <person name="Ferraz C."/>
            <person name="Rombauts S."/>
            <person name="Rouze P."/>
            <person name="Worden A.Z."/>
            <person name="Robbens S."/>
            <person name="Partensky F."/>
            <person name="Degroeve S."/>
            <person name="Echeynie S."/>
            <person name="Cooke R."/>
            <person name="Saeys Y."/>
            <person name="Wuyts J."/>
            <person name="Jabbari K."/>
            <person name="Bowler C."/>
            <person name="Panaud O."/>
            <person name="Piegu B."/>
            <person name="Ball S.G."/>
            <person name="Ral J.-P."/>
            <person name="Bouget F.-Y."/>
            <person name="Piganeau G."/>
            <person name="De Baets B."/>
            <person name="Picard A."/>
            <person name="Delseny M."/>
            <person name="Demaille J."/>
            <person name="Van de Peer Y."/>
            <person name="Moreau H."/>
        </authorList>
    </citation>
    <scope>NUCLEOTIDE SEQUENCE [LARGE SCALE GENOMIC DNA]</scope>
    <source>
        <strain evidence="16">OTTH 0595 / CCAP 157/2 / RCC745</strain>
    </source>
</reference>
<feature type="binding site" evidence="11">
    <location>
        <position position="207"/>
    </location>
    <ligand>
        <name>substrate</name>
    </ligand>
</feature>
<feature type="binding site" evidence="12">
    <location>
        <position position="21"/>
    </location>
    <ligand>
        <name>Mn(2+)</name>
        <dbReference type="ChEBI" id="CHEBI:29035"/>
        <label>2</label>
    </ligand>
</feature>
<feature type="binding site" evidence="11">
    <location>
        <position position="134"/>
    </location>
    <ligand>
        <name>substrate</name>
    </ligand>
</feature>
<dbReference type="Pfam" id="PF06415">
    <property type="entry name" value="iPGM_N"/>
    <property type="match status" value="1"/>
</dbReference>
<dbReference type="GO" id="GO:0006096">
    <property type="term" value="P:glycolytic process"/>
    <property type="evidence" value="ECO:0007669"/>
    <property type="project" value="UniProtKB-UniPathway"/>
</dbReference>
<comment type="similarity">
    <text evidence="4">Belongs to the BPG-independent phosphoglycerate mutase family.</text>
</comment>
<dbReference type="Proteomes" id="UP000009170">
    <property type="component" value="Unassembled WGS sequence"/>
</dbReference>
<evidence type="ECO:0000313" key="16">
    <source>
        <dbReference type="Proteomes" id="UP000009170"/>
    </source>
</evidence>
<feature type="binding site" evidence="11">
    <location>
        <begin position="164"/>
        <end position="165"/>
    </location>
    <ligand>
        <name>substrate</name>
    </ligand>
</feature>
<dbReference type="InterPro" id="IPR006124">
    <property type="entry name" value="Metalloenzyme"/>
</dbReference>
<dbReference type="NCBIfam" id="TIGR01307">
    <property type="entry name" value="pgm_bpd_ind"/>
    <property type="match status" value="1"/>
</dbReference>
<feature type="binding site" evidence="11">
    <location>
        <begin position="279"/>
        <end position="282"/>
    </location>
    <ligand>
        <name>substrate</name>
    </ligand>
</feature>
<dbReference type="SUPFAM" id="SSF53649">
    <property type="entry name" value="Alkaline phosphatase-like"/>
    <property type="match status" value="1"/>
</dbReference>
<evidence type="ECO:0000256" key="5">
    <source>
        <dbReference type="ARBA" id="ARBA00012026"/>
    </source>
</evidence>
<evidence type="ECO:0000256" key="11">
    <source>
        <dbReference type="PIRSR" id="PIRSR001492-2"/>
    </source>
</evidence>
<dbReference type="RefSeq" id="XP_003080811.1">
    <property type="nucleotide sequence ID" value="XM_003080763.1"/>
</dbReference>
<dbReference type="EC" id="5.4.2.12" evidence="5"/>
<feature type="binding site" evidence="12">
    <location>
        <position position="75"/>
    </location>
    <ligand>
        <name>Mn(2+)</name>
        <dbReference type="ChEBI" id="CHEBI:29035"/>
        <label>2</label>
    </ligand>
</feature>
<evidence type="ECO:0000256" key="7">
    <source>
        <dbReference type="ARBA" id="ARBA00023152"/>
    </source>
</evidence>
<feature type="binding site" evidence="12">
    <location>
        <position position="494"/>
    </location>
    <ligand>
        <name>Mn(2+)</name>
        <dbReference type="ChEBI" id="CHEBI:29035"/>
        <label>1</label>
    </ligand>
</feature>
<dbReference type="AlphaFoldDB" id="Q013F1"/>
<evidence type="ECO:0000259" key="13">
    <source>
        <dbReference type="Pfam" id="PF01676"/>
    </source>
</evidence>
<evidence type="ECO:0000256" key="10">
    <source>
        <dbReference type="PIRSR" id="PIRSR001492-1"/>
    </source>
</evidence>
<dbReference type="FunFam" id="3.40.1450.10:FF:000002">
    <property type="entry name" value="2,3-bisphosphoglycerate-independent phosphoglycerate mutase"/>
    <property type="match status" value="1"/>
</dbReference>
<feature type="binding site" evidence="12">
    <location>
        <position position="422"/>
    </location>
    <ligand>
        <name>Mn(2+)</name>
        <dbReference type="ChEBI" id="CHEBI:29035"/>
        <label>1</label>
    </ligand>
</feature>
<feature type="binding site" evidence="12">
    <location>
        <position position="426"/>
    </location>
    <ligand>
        <name>Mn(2+)</name>
        <dbReference type="ChEBI" id="CHEBI:29035"/>
        <label>1</label>
    </ligand>
</feature>
<dbReference type="GO" id="GO:0030145">
    <property type="term" value="F:manganese ion binding"/>
    <property type="evidence" value="ECO:0007669"/>
    <property type="project" value="InterPro"/>
</dbReference>
<dbReference type="PIRSF" id="PIRSF001492">
    <property type="entry name" value="IPGAM"/>
    <property type="match status" value="1"/>
</dbReference>
<dbReference type="SUPFAM" id="SSF64158">
    <property type="entry name" value="2,3-Bisphosphoglycerate-independent phosphoglycerate mutase, substrate-binding domain"/>
    <property type="match status" value="1"/>
</dbReference>
<evidence type="ECO:0000256" key="3">
    <source>
        <dbReference type="ARBA" id="ARBA00004798"/>
    </source>
</evidence>
<dbReference type="Gene3D" id="3.40.720.10">
    <property type="entry name" value="Alkaline Phosphatase, subunit A"/>
    <property type="match status" value="1"/>
</dbReference>
<protein>
    <recommendedName>
        <fullName evidence="5">phosphoglycerate mutase (2,3-diphosphoglycerate-independent)</fullName>
        <ecNumber evidence="5">5.4.2.12</ecNumber>
    </recommendedName>
</protein>
<dbReference type="GeneID" id="9831629"/>
<feature type="active site" description="Phosphoserine intermediate" evidence="10">
    <location>
        <position position="75"/>
    </location>
</feature>
<dbReference type="EMBL" id="CAID01000008">
    <property type="protein sequence ID" value="CAL54979.1"/>
    <property type="molecule type" value="Genomic_DNA"/>
</dbReference>
<feature type="domain" description="BPG-independent PGAM N-terminal" evidence="14">
    <location>
        <begin position="98"/>
        <end position="315"/>
    </location>
</feature>
<dbReference type="GO" id="GO:0010037">
    <property type="term" value="P:response to carbon dioxide"/>
    <property type="evidence" value="ECO:0007669"/>
    <property type="project" value="UniProtKB-ARBA"/>
</dbReference>
<dbReference type="InParanoid" id="Q013F1"/>
<name>Q013F1_OSTTA</name>
<keyword evidence="9" id="KW-0413">Isomerase</keyword>
<comment type="caution">
    <text evidence="15">The sequence shown here is derived from an EMBL/GenBank/DDBJ whole genome shotgun (WGS) entry which is preliminary data.</text>
</comment>
<dbReference type="InterPro" id="IPR011258">
    <property type="entry name" value="BPG-indep_PGM_N"/>
</dbReference>
<evidence type="ECO:0000259" key="14">
    <source>
        <dbReference type="Pfam" id="PF06415"/>
    </source>
</evidence>
<reference evidence="15 16" key="2">
    <citation type="journal article" date="2014" name="BMC Genomics">
        <title>An improved genome of the model marine alga Ostreococcus tauri unfolds by assessing Illumina de novo assemblies.</title>
        <authorList>
            <person name="Blanc-Mathieu R."/>
            <person name="Verhelst B."/>
            <person name="Derelle E."/>
            <person name="Rombauts S."/>
            <person name="Bouget F.Y."/>
            <person name="Carre I."/>
            <person name="Chateau A."/>
            <person name="Eyre-Walker A."/>
            <person name="Grimsley N."/>
            <person name="Moreau H."/>
            <person name="Piegu B."/>
            <person name="Rivals E."/>
            <person name="Schackwitz W."/>
            <person name="Van de Peer Y."/>
            <person name="Piganeau G."/>
        </authorList>
    </citation>
    <scope>NUCLEOTIDE SEQUENCE [LARGE SCALE GENOMIC DNA]</scope>
    <source>
        <strain evidence="16">OTTH 0595 / CCAP 157/2 / RCC745</strain>
    </source>
</reference>
<feature type="binding site" evidence="11">
    <location>
        <position position="200"/>
    </location>
    <ligand>
        <name>substrate</name>
    </ligand>
</feature>
<evidence type="ECO:0000256" key="4">
    <source>
        <dbReference type="ARBA" id="ARBA00008819"/>
    </source>
</evidence>
<dbReference type="Pfam" id="PF01676">
    <property type="entry name" value="Metalloenzyme"/>
    <property type="match status" value="1"/>
</dbReference>
<dbReference type="InterPro" id="IPR017850">
    <property type="entry name" value="Alkaline_phosphatase_core_sf"/>
</dbReference>
<sequence length="548" mass="59194">MELRAHGTIPRKKPVLVCVLDGWGENAIEDEHNAVHVAKTPTMDGLKARGPSRYRTVKAHGTAVGLPTDADMGNSEVGHNALGAGKVIAQGASLVDIALETKNAFSDAGWSYIKPAFANNTLHIIALLSDGGVHSRTDQIFGMMRGAVADGCKRLRVHPLTDGRDVADGTCHEYMEKLVAELDSYAAQGCDAKVASGGGRMAVTMDRYEADWAMVERGWRAHVLGDAPNKFTCPKEALKELKKDGTTDQYIAPFVIVDEAGKAVGTIEDDDAVVIGNFRADRVVEISKAFEYVDFNEFDRVRFPKTKFVGLMQYDGDLKLPANYLVPPPLIERTSGEWLAKNGLKTFACSETQKFGHVTFFWNGNRSGYFNEALETYVEIPSDNVPFNQAPLMKAREITAAGKEALLSGKYDVVRVNYANPDMVGHTGDMKATVAACEECDACVKELLDLVEELGGMFLVTADHGNADDMVQRDKKGNALTDKATGALLPLTSHTLAPVPVAIGGPALPESVKFRDDLPDAGLANVTATYINLMGFQAPAEMEPSLIA</sequence>
<gene>
    <name evidence="15" type="ORF">OT_ostta08g02470</name>
</gene>
<evidence type="ECO:0000313" key="15">
    <source>
        <dbReference type="EMBL" id="CAL54979.1"/>
    </source>
</evidence>
<evidence type="ECO:0000256" key="1">
    <source>
        <dbReference type="ARBA" id="ARBA00000370"/>
    </source>
</evidence>
<feature type="binding site" evidence="12">
    <location>
        <position position="463"/>
    </location>
    <ligand>
        <name>Mn(2+)</name>
        <dbReference type="ChEBI" id="CHEBI:29035"/>
        <label>2</label>
    </ligand>
</feature>
<dbReference type="CDD" id="cd16010">
    <property type="entry name" value="iPGM"/>
    <property type="match status" value="1"/>
</dbReference>
<dbReference type="GO" id="GO:0004619">
    <property type="term" value="F:phosphoglycerate mutase activity"/>
    <property type="evidence" value="ECO:0007669"/>
    <property type="project" value="UniProtKB-EC"/>
</dbReference>
<evidence type="ECO:0000256" key="8">
    <source>
        <dbReference type="ARBA" id="ARBA00023211"/>
    </source>
</evidence>
<dbReference type="Gene3D" id="3.40.1450.10">
    <property type="entry name" value="BPG-independent phosphoglycerate mutase, domain B"/>
    <property type="match status" value="1"/>
</dbReference>
<accession>Q013F1</accession>
<keyword evidence="8 12" id="KW-0464">Manganese</keyword>
<comment type="cofactor">
    <cofactor evidence="2">
        <name>Mn(2+)</name>
        <dbReference type="ChEBI" id="CHEBI:29035"/>
    </cofactor>
</comment>
<comment type="catalytic activity">
    <reaction evidence="1">
        <text>(2R)-2-phosphoglycerate = (2R)-3-phosphoglycerate</text>
        <dbReference type="Rhea" id="RHEA:15901"/>
        <dbReference type="ChEBI" id="CHEBI:58272"/>
        <dbReference type="ChEBI" id="CHEBI:58289"/>
        <dbReference type="EC" id="5.4.2.12"/>
    </reaction>
</comment>
<dbReference type="GO" id="GO:0006007">
    <property type="term" value="P:glucose catabolic process"/>
    <property type="evidence" value="ECO:0007669"/>
    <property type="project" value="InterPro"/>
</dbReference>
<keyword evidence="16" id="KW-1185">Reference proteome</keyword>
<dbReference type="InterPro" id="IPR005995">
    <property type="entry name" value="Pgm_bpd_ind"/>
</dbReference>
<dbReference type="PANTHER" id="PTHR31637:SF0">
    <property type="entry name" value="2,3-BISPHOSPHOGLYCERATE-INDEPENDENT PHOSPHOGLYCERATE MUTASE"/>
    <property type="match status" value="1"/>
</dbReference>
<dbReference type="GO" id="GO:0005737">
    <property type="term" value="C:cytoplasm"/>
    <property type="evidence" value="ECO:0007669"/>
    <property type="project" value="InterPro"/>
</dbReference>
<dbReference type="FunCoup" id="Q013F1">
    <property type="interactions" value="551"/>
</dbReference>